<dbReference type="EMBL" id="JAUNZN010000039">
    <property type="protein sequence ID" value="KAK4806539.1"/>
    <property type="molecule type" value="Genomic_DNA"/>
</dbReference>
<name>A0AAN7RH44_MYCAM</name>
<dbReference type="AlphaFoldDB" id="A0AAN7RH44"/>
<evidence type="ECO:0000313" key="2">
    <source>
        <dbReference type="Proteomes" id="UP001333110"/>
    </source>
</evidence>
<gene>
    <name evidence="1" type="ORF">QYF61_021375</name>
</gene>
<organism evidence="1 2">
    <name type="scientific">Mycteria americana</name>
    <name type="common">Wood stork</name>
    <dbReference type="NCBI Taxonomy" id="33587"/>
    <lineage>
        <taxon>Eukaryota</taxon>
        <taxon>Metazoa</taxon>
        <taxon>Chordata</taxon>
        <taxon>Craniata</taxon>
        <taxon>Vertebrata</taxon>
        <taxon>Euteleostomi</taxon>
        <taxon>Archelosauria</taxon>
        <taxon>Archosauria</taxon>
        <taxon>Dinosauria</taxon>
        <taxon>Saurischia</taxon>
        <taxon>Theropoda</taxon>
        <taxon>Coelurosauria</taxon>
        <taxon>Aves</taxon>
        <taxon>Neognathae</taxon>
        <taxon>Neoaves</taxon>
        <taxon>Aequornithes</taxon>
        <taxon>Ciconiiformes</taxon>
        <taxon>Ciconiidae</taxon>
        <taxon>Mycteria</taxon>
    </lineage>
</organism>
<evidence type="ECO:0000313" key="1">
    <source>
        <dbReference type="EMBL" id="KAK4806539.1"/>
    </source>
</evidence>
<accession>A0AAN7RH44</accession>
<comment type="caution">
    <text evidence="1">The sequence shown here is derived from an EMBL/GenBank/DDBJ whole genome shotgun (WGS) entry which is preliminary data.</text>
</comment>
<keyword evidence="2" id="KW-1185">Reference proteome</keyword>
<dbReference type="Proteomes" id="UP001333110">
    <property type="component" value="Unassembled WGS sequence"/>
</dbReference>
<reference evidence="1 2" key="1">
    <citation type="journal article" date="2023" name="J. Hered.">
        <title>Chromosome-level genome of the wood stork (Mycteria americana) provides insight into avian chromosome evolution.</title>
        <authorList>
            <person name="Flamio R. Jr."/>
            <person name="Ramstad K.M."/>
        </authorList>
    </citation>
    <scope>NUCLEOTIDE SEQUENCE [LARGE SCALE GENOMIC DNA]</scope>
    <source>
        <strain evidence="1">JAX WOST 10</strain>
    </source>
</reference>
<protein>
    <submittedName>
        <fullName evidence="1">Uncharacterized protein</fullName>
    </submittedName>
</protein>
<sequence length="96" mass="10611">MKSMRGPKVNTVFEVQPHQCRLQGHDHCPSPADVTISDRSQDALGLLSHPGTLLAHIQPAVDQHPQVLFCWAAFQPLFPKPGALQGVVWAKCRTQH</sequence>
<proteinExistence type="predicted"/>